<evidence type="ECO:0000313" key="6">
    <source>
        <dbReference type="EMBL" id="VFS56919.1"/>
    </source>
</evidence>
<dbReference type="InterPro" id="IPR035906">
    <property type="entry name" value="MetI-like_sf"/>
</dbReference>
<evidence type="ECO:0000313" key="7">
    <source>
        <dbReference type="Proteomes" id="UP000401081"/>
    </source>
</evidence>
<comment type="subcellular location">
    <subcellularLocation>
        <location evidence="1">Membrane</location>
        <topology evidence="1">Multi-pass membrane protein</topology>
    </subcellularLocation>
</comment>
<reference evidence="6 7" key="1">
    <citation type="submission" date="2019-03" db="EMBL/GenBank/DDBJ databases">
        <authorList>
            <consortium name="Pathogen Informatics"/>
        </authorList>
    </citation>
    <scope>NUCLEOTIDE SEQUENCE [LARGE SCALE GENOMIC DNA]</scope>
    <source>
        <strain evidence="6 7">NCTC12993</strain>
    </source>
</reference>
<keyword evidence="2 5" id="KW-0812">Transmembrane</keyword>
<dbReference type="Proteomes" id="UP000401081">
    <property type="component" value="Unassembled WGS sequence"/>
</dbReference>
<evidence type="ECO:0000256" key="5">
    <source>
        <dbReference type="SAM" id="Phobius"/>
    </source>
</evidence>
<gene>
    <name evidence="6" type="primary">ynjC_2</name>
    <name evidence="6" type="ORF">NCTC12993_00562</name>
</gene>
<evidence type="ECO:0000256" key="4">
    <source>
        <dbReference type="ARBA" id="ARBA00023136"/>
    </source>
</evidence>
<evidence type="ECO:0000256" key="2">
    <source>
        <dbReference type="ARBA" id="ARBA00022692"/>
    </source>
</evidence>
<sequence length="115" mass="12099">MAAPLRYALIALSWGLMLLIYLPLIPAAGLLLSPASSLSHWLRLFADPQLPQAILATLVSTLIGVGGALLLALLVIATPLALCPLAASCLSAAVAISPSARRLRHLRPAAFCRRR</sequence>
<name>A0A485AKD1_KLUCR</name>
<feature type="transmembrane region" description="Helical" evidence="5">
    <location>
        <begin position="6"/>
        <end position="32"/>
    </location>
</feature>
<evidence type="ECO:0000256" key="3">
    <source>
        <dbReference type="ARBA" id="ARBA00022989"/>
    </source>
</evidence>
<keyword evidence="7" id="KW-1185">Reference proteome</keyword>
<dbReference type="AlphaFoldDB" id="A0A485AKD1"/>
<keyword evidence="4 5" id="KW-0472">Membrane</keyword>
<dbReference type="EMBL" id="CAADJD010000007">
    <property type="protein sequence ID" value="VFS56919.1"/>
    <property type="molecule type" value="Genomic_DNA"/>
</dbReference>
<protein>
    <submittedName>
        <fullName evidence="6">Inner membrane ABC transporter permease protein ynjC</fullName>
    </submittedName>
</protein>
<dbReference type="SUPFAM" id="SSF161098">
    <property type="entry name" value="MetI-like"/>
    <property type="match status" value="1"/>
</dbReference>
<feature type="transmembrane region" description="Helical" evidence="5">
    <location>
        <begin position="53"/>
        <end position="73"/>
    </location>
</feature>
<organism evidence="6 7">
    <name type="scientific">Kluyvera cryocrescens</name>
    <name type="common">Kluyvera citrophila</name>
    <dbReference type="NCBI Taxonomy" id="580"/>
    <lineage>
        <taxon>Bacteria</taxon>
        <taxon>Pseudomonadati</taxon>
        <taxon>Pseudomonadota</taxon>
        <taxon>Gammaproteobacteria</taxon>
        <taxon>Enterobacterales</taxon>
        <taxon>Enterobacteriaceae</taxon>
        <taxon>Kluyvera</taxon>
    </lineage>
</organism>
<dbReference type="GO" id="GO:0016020">
    <property type="term" value="C:membrane"/>
    <property type="evidence" value="ECO:0007669"/>
    <property type="project" value="UniProtKB-SubCell"/>
</dbReference>
<accession>A0A485AKD1</accession>
<evidence type="ECO:0000256" key="1">
    <source>
        <dbReference type="ARBA" id="ARBA00004141"/>
    </source>
</evidence>
<proteinExistence type="predicted"/>
<keyword evidence="3 5" id="KW-1133">Transmembrane helix</keyword>